<comment type="subcellular location">
    <subcellularLocation>
        <location evidence="2 17">Mitochondrion membrane</location>
        <topology evidence="2 17">Multi-pass membrane protein</topology>
    </subcellularLocation>
</comment>
<dbReference type="PRINTS" id="PR01437">
    <property type="entry name" value="NUOXDRDTASE4"/>
</dbReference>
<keyword evidence="11 17" id="KW-1133">Transmembrane helix</keyword>
<sequence>MELIMFIIFLILTSYKMKFHINVLMSFFMFFYFMLFSSCNFFFSGVSYFMGYDLLSFSLILLSLWLMIFMLLSSNNFLKKNFYFNELMVTQYILLLFLILSFSVSNLFMYYFFFESSLVPTLFLIFGWGYQPERLSAGYYMLLYTLFCSLPMLLGIFYINDTYFTLSFFLLNVDYNLYLYLSMIMGFLVKLPMVFTHFWLPKAHVEAPVMGSMALAGILLKLGGYGLLRVFSFFPKMFNFGYIFMSLTFWGMLVVSILCIYQVDMKSMIAYSSVVHMGMVICGIMSMSYWGYVGSLLLMIGHGLCSSGMFYMSGVYYERSSSRSLLLNKGLLTLTPSLCFYWFLLLINNMASPPTLNLLGEIMLINSIVSWCKFSMFYLMFVSFFSCVYCIYLYSIISHGFTSSSLLYASSGFFLEYFILFMHIFPLNFLIIKSDFITAFI</sequence>
<evidence type="ECO:0000256" key="4">
    <source>
        <dbReference type="ARBA" id="ARBA00012944"/>
    </source>
</evidence>
<evidence type="ECO:0000256" key="6">
    <source>
        <dbReference type="ARBA" id="ARBA00022448"/>
    </source>
</evidence>
<dbReference type="GO" id="GO:0008137">
    <property type="term" value="F:NADH dehydrogenase (ubiquinone) activity"/>
    <property type="evidence" value="ECO:0007669"/>
    <property type="project" value="UniProtKB-UniRule"/>
</dbReference>
<accession>A0A059P5M3</accession>
<dbReference type="InterPro" id="IPR001750">
    <property type="entry name" value="ND/Mrp_TM"/>
</dbReference>
<feature type="transmembrane region" description="Helical" evidence="17">
    <location>
        <begin position="329"/>
        <end position="348"/>
    </location>
</feature>
<comment type="similarity">
    <text evidence="3 17">Belongs to the complex I subunit 4 family.</text>
</comment>
<comment type="catalytic activity">
    <reaction evidence="16 17">
        <text>a ubiquinone + NADH + 5 H(+)(in) = a ubiquinol + NAD(+) + 4 H(+)(out)</text>
        <dbReference type="Rhea" id="RHEA:29091"/>
        <dbReference type="Rhea" id="RHEA-COMP:9565"/>
        <dbReference type="Rhea" id="RHEA-COMP:9566"/>
        <dbReference type="ChEBI" id="CHEBI:15378"/>
        <dbReference type="ChEBI" id="CHEBI:16389"/>
        <dbReference type="ChEBI" id="CHEBI:17976"/>
        <dbReference type="ChEBI" id="CHEBI:57540"/>
        <dbReference type="ChEBI" id="CHEBI:57945"/>
        <dbReference type="EC" id="7.1.1.2"/>
    </reaction>
</comment>
<feature type="domain" description="NADH:quinone oxidoreductase/Mrp antiporter transmembrane" evidence="18">
    <location>
        <begin position="105"/>
        <end position="385"/>
    </location>
</feature>
<dbReference type="GO" id="GO:0031966">
    <property type="term" value="C:mitochondrial membrane"/>
    <property type="evidence" value="ECO:0007669"/>
    <property type="project" value="UniProtKB-SubCell"/>
</dbReference>
<keyword evidence="12 17" id="KW-0520">NAD</keyword>
<evidence type="ECO:0000259" key="18">
    <source>
        <dbReference type="Pfam" id="PF00361"/>
    </source>
</evidence>
<feature type="transmembrane region" description="Helical" evidence="17">
    <location>
        <begin position="179"/>
        <end position="200"/>
    </location>
</feature>
<dbReference type="InterPro" id="IPR000260">
    <property type="entry name" value="NADH4_N"/>
</dbReference>
<dbReference type="EMBL" id="JQ806057">
    <property type="protein sequence ID" value="AFI54857.1"/>
    <property type="molecule type" value="Genomic_DNA"/>
</dbReference>
<keyword evidence="9" id="KW-1278">Translocase</keyword>
<gene>
    <name evidence="20" type="primary">ND4</name>
</gene>
<geneLocation type="mitochondrion" evidence="20"/>
<feature type="transmembrane region" description="Helical" evidence="17">
    <location>
        <begin position="49"/>
        <end position="72"/>
    </location>
</feature>
<dbReference type="GeneID" id="17427417"/>
<feature type="transmembrane region" description="Helical" evidence="17">
    <location>
        <begin position="368"/>
        <end position="394"/>
    </location>
</feature>
<keyword evidence="14 17" id="KW-0496">Mitochondrion</keyword>
<feature type="transmembrane region" description="Helical" evidence="17">
    <location>
        <begin position="296"/>
        <end position="317"/>
    </location>
</feature>
<evidence type="ECO:0000256" key="8">
    <source>
        <dbReference type="ARBA" id="ARBA00022692"/>
    </source>
</evidence>
<evidence type="ECO:0000256" key="2">
    <source>
        <dbReference type="ARBA" id="ARBA00004225"/>
    </source>
</evidence>
<dbReference type="RefSeq" id="YP_008757642.1">
    <property type="nucleotide sequence ID" value="NC_022677.1"/>
</dbReference>
<name>A0A059P5M3_9HEMI</name>
<dbReference type="GO" id="GO:0003954">
    <property type="term" value="F:NADH dehydrogenase activity"/>
    <property type="evidence" value="ECO:0007669"/>
    <property type="project" value="TreeGrafter"/>
</dbReference>
<evidence type="ECO:0000256" key="10">
    <source>
        <dbReference type="ARBA" id="ARBA00022982"/>
    </source>
</evidence>
<reference evidence="20" key="1">
    <citation type="journal article" date="2012" name="Zootaxa">
        <title>The complete mitochondrial genome of the plant bug Nesidiocoris tenuis (Reuter) (Hemiptera: Miridae: Bryocorinae: Dicyphini).</title>
        <authorList>
            <person name="Dai X."/>
            <person name="Xun H.Z."/>
            <person name="Chang J."/>
            <person name="Zhang J."/>
            <person name="Hu B.W."/>
            <person name="Li H."/>
            <person name="Yuan X.Q."/>
            <person name="Cai W.Z."/>
        </authorList>
    </citation>
    <scope>NUCLEOTIDE SEQUENCE</scope>
</reference>
<dbReference type="Pfam" id="PF01059">
    <property type="entry name" value="Oxidored_q5_N"/>
    <property type="match status" value="1"/>
</dbReference>
<evidence type="ECO:0000259" key="19">
    <source>
        <dbReference type="Pfam" id="PF01059"/>
    </source>
</evidence>
<proteinExistence type="inferred from homology"/>
<feature type="transmembrane region" description="Helical" evidence="17">
    <location>
        <begin position="108"/>
        <end position="130"/>
    </location>
</feature>
<organism evidence="20">
    <name type="scientific">Nesidiocoris tenuis</name>
    <dbReference type="NCBI Taxonomy" id="355587"/>
    <lineage>
        <taxon>Eukaryota</taxon>
        <taxon>Metazoa</taxon>
        <taxon>Ecdysozoa</taxon>
        <taxon>Arthropoda</taxon>
        <taxon>Hexapoda</taxon>
        <taxon>Insecta</taxon>
        <taxon>Pterygota</taxon>
        <taxon>Neoptera</taxon>
        <taxon>Paraneoptera</taxon>
        <taxon>Hemiptera</taxon>
        <taxon>Heteroptera</taxon>
        <taxon>Panheteroptera</taxon>
        <taxon>Cimicomorpha</taxon>
        <taxon>Miridae</taxon>
        <taxon>Dicyphina</taxon>
        <taxon>Nesidiocoris</taxon>
    </lineage>
</organism>
<evidence type="ECO:0000256" key="16">
    <source>
        <dbReference type="ARBA" id="ARBA00049551"/>
    </source>
</evidence>
<evidence type="ECO:0000256" key="5">
    <source>
        <dbReference type="ARBA" id="ARBA00021006"/>
    </source>
</evidence>
<evidence type="ECO:0000256" key="11">
    <source>
        <dbReference type="ARBA" id="ARBA00022989"/>
    </source>
</evidence>
<evidence type="ECO:0000256" key="15">
    <source>
        <dbReference type="ARBA" id="ARBA00023136"/>
    </source>
</evidence>
<comment type="function">
    <text evidence="17">Core subunit of the mitochondrial membrane respiratory chain NADH dehydrogenase (Complex I) which catalyzes electron transfer from NADH through the respiratory chain, using ubiquinone as an electron acceptor. Essential for the catalytic activity and assembly of complex I.</text>
</comment>
<keyword evidence="13 17" id="KW-0830">Ubiquinone</keyword>
<dbReference type="InterPro" id="IPR003918">
    <property type="entry name" value="NADH_UbQ_OxRdtase"/>
</dbReference>
<evidence type="ECO:0000256" key="17">
    <source>
        <dbReference type="RuleBase" id="RU003297"/>
    </source>
</evidence>
<comment type="function">
    <text evidence="1">Core subunit of the mitochondrial membrane respiratory chain NADH dehydrogenase (Complex I) that is believed to belong to the minimal assembly required for catalysis. Complex I functions in the transfer of electrons from NADH to the respiratory chain. The immediate electron acceptor for the enzyme is believed to be ubiquinone.</text>
</comment>
<feature type="transmembrane region" description="Helical" evidence="17">
    <location>
        <begin position="207"/>
        <end position="228"/>
    </location>
</feature>
<dbReference type="PANTHER" id="PTHR43507:SF20">
    <property type="entry name" value="NADH-UBIQUINONE OXIDOREDUCTASE CHAIN 4"/>
    <property type="match status" value="1"/>
</dbReference>
<feature type="transmembrane region" description="Helical" evidence="17">
    <location>
        <begin position="406"/>
        <end position="425"/>
    </location>
</feature>
<keyword evidence="15 17" id="KW-0472">Membrane</keyword>
<keyword evidence="6 17" id="KW-0813">Transport</keyword>
<keyword evidence="7 17" id="KW-0679">Respiratory chain</keyword>
<evidence type="ECO:0000256" key="12">
    <source>
        <dbReference type="ARBA" id="ARBA00023027"/>
    </source>
</evidence>
<evidence type="ECO:0000256" key="9">
    <source>
        <dbReference type="ARBA" id="ARBA00022967"/>
    </source>
</evidence>
<feature type="transmembrane region" description="Helical" evidence="17">
    <location>
        <begin position="137"/>
        <end position="159"/>
    </location>
</feature>
<keyword evidence="8 17" id="KW-0812">Transmembrane</keyword>
<feature type="transmembrane region" description="Helical" evidence="17">
    <location>
        <begin position="268"/>
        <end position="290"/>
    </location>
</feature>
<evidence type="ECO:0000256" key="7">
    <source>
        <dbReference type="ARBA" id="ARBA00022660"/>
    </source>
</evidence>
<dbReference type="PANTHER" id="PTHR43507">
    <property type="entry name" value="NADH-UBIQUINONE OXIDOREDUCTASE CHAIN 4"/>
    <property type="match status" value="1"/>
</dbReference>
<dbReference type="AlphaFoldDB" id="A0A059P5M3"/>
<feature type="domain" description="NADH:ubiquinone oxidoreductase chain 4 N-terminal" evidence="19">
    <location>
        <begin position="2"/>
        <end position="100"/>
    </location>
</feature>
<feature type="transmembrane region" description="Helical" evidence="17">
    <location>
        <begin position="84"/>
        <end position="102"/>
    </location>
</feature>
<evidence type="ECO:0000313" key="20">
    <source>
        <dbReference type="EMBL" id="AFI54857.1"/>
    </source>
</evidence>
<dbReference type="EC" id="7.1.1.2" evidence="4 17"/>
<keyword evidence="10 17" id="KW-0249">Electron transport</keyword>
<dbReference type="GO" id="GO:0015990">
    <property type="term" value="P:electron transport coupled proton transport"/>
    <property type="evidence" value="ECO:0007669"/>
    <property type="project" value="TreeGrafter"/>
</dbReference>
<evidence type="ECO:0000256" key="1">
    <source>
        <dbReference type="ARBA" id="ARBA00003257"/>
    </source>
</evidence>
<protein>
    <recommendedName>
        <fullName evidence="5 17">NADH-ubiquinone oxidoreductase chain 4</fullName>
        <ecNumber evidence="4 17">7.1.1.2</ecNumber>
    </recommendedName>
</protein>
<evidence type="ECO:0000256" key="14">
    <source>
        <dbReference type="ARBA" id="ARBA00023128"/>
    </source>
</evidence>
<evidence type="ECO:0000256" key="13">
    <source>
        <dbReference type="ARBA" id="ARBA00023075"/>
    </source>
</evidence>
<dbReference type="Pfam" id="PF00361">
    <property type="entry name" value="Proton_antipo_M"/>
    <property type="match status" value="1"/>
</dbReference>
<dbReference type="GO" id="GO:0042773">
    <property type="term" value="P:ATP synthesis coupled electron transport"/>
    <property type="evidence" value="ECO:0007669"/>
    <property type="project" value="InterPro"/>
</dbReference>
<dbReference type="GO" id="GO:0048039">
    <property type="term" value="F:ubiquinone binding"/>
    <property type="evidence" value="ECO:0007669"/>
    <property type="project" value="TreeGrafter"/>
</dbReference>
<feature type="transmembrane region" description="Helical" evidence="17">
    <location>
        <begin position="240"/>
        <end position="261"/>
    </location>
</feature>
<evidence type="ECO:0000256" key="3">
    <source>
        <dbReference type="ARBA" id="ARBA00009025"/>
    </source>
</evidence>
<feature type="transmembrane region" description="Helical" evidence="17">
    <location>
        <begin position="21"/>
        <end position="43"/>
    </location>
</feature>
<dbReference type="CTD" id="4538"/>